<dbReference type="Proteomes" id="UP001515641">
    <property type="component" value="Unassembled WGS sequence"/>
</dbReference>
<feature type="chain" id="PRO_5046599890" description="Alginate export domain-containing protein" evidence="1">
    <location>
        <begin position="24"/>
        <end position="416"/>
    </location>
</feature>
<dbReference type="EMBL" id="JAAOMA010000045">
    <property type="protein sequence ID" value="NHR07929.1"/>
    <property type="molecule type" value="Genomic_DNA"/>
</dbReference>
<evidence type="ECO:0000313" key="3">
    <source>
        <dbReference type="Proteomes" id="UP001515641"/>
    </source>
</evidence>
<evidence type="ECO:0000313" key="2">
    <source>
        <dbReference type="EMBL" id="NHR07929.1"/>
    </source>
</evidence>
<dbReference type="PROSITE" id="PS51257">
    <property type="entry name" value="PROKAR_LIPOPROTEIN"/>
    <property type="match status" value="1"/>
</dbReference>
<sequence length="416" mass="46219">MTMRKLALGLLLALALACAAARGADAPPDEEALRLADQTRMEEERPRDLKLQLEAAALSPRPGDDSQRLSFDLRWDGRLSPAWRGVLANRLDWRFAGSPQRDHGVNTLKEAYLSREFGVDAMLDLGRVNTRYGVAVGYNPTDFLGAGTVRSVVSADPDSLRQNRLGNAMLRWQQLWDRGSLTAIWSPKLGSWPNPDGASLDWGASNPRQRLLLAGSYRFAENLNPQWLLLQEQGRSPQLGFNVSRVLGKATVIYLEWAGGRQQTAWRQSLGVSDSAWRNRLAGGLTWTGANKLSLTLEGQQDGAAPDNDEWRALREKPALYGAYRSGVGAGGGLPTRRAALLRAYWQDALVDNLDLTAMRSFDLVDHSGMNWAEVRYHLGAADLALQWQRFDGAPDSRYGASPARRVWQLLVDYFY</sequence>
<organism evidence="2 3">
    <name type="scientific">Chromobacterium fluminis</name>
    <dbReference type="NCBI Taxonomy" id="3044269"/>
    <lineage>
        <taxon>Bacteria</taxon>
        <taxon>Pseudomonadati</taxon>
        <taxon>Pseudomonadota</taxon>
        <taxon>Betaproteobacteria</taxon>
        <taxon>Neisseriales</taxon>
        <taxon>Chromobacteriaceae</taxon>
        <taxon>Chromobacterium</taxon>
    </lineage>
</organism>
<protein>
    <recommendedName>
        <fullName evidence="4">Alginate export domain-containing protein</fullName>
    </recommendedName>
</protein>
<evidence type="ECO:0000256" key="1">
    <source>
        <dbReference type="SAM" id="SignalP"/>
    </source>
</evidence>
<keyword evidence="3" id="KW-1185">Reference proteome</keyword>
<name>A0ABX0L7X6_9NEIS</name>
<keyword evidence="1" id="KW-0732">Signal</keyword>
<reference evidence="2 3" key="1">
    <citation type="submission" date="2020-03" db="EMBL/GenBank/DDBJ databases">
        <title>Draft genome sequence of environmentally isolated cultures.</title>
        <authorList>
            <person name="Wilson H.S."/>
            <person name="De Leon M.E."/>
        </authorList>
    </citation>
    <scope>NUCLEOTIDE SEQUENCE [LARGE SCALE GENOMIC DNA]</scope>
    <source>
        <strain evidence="2 3">HSC-31F16</strain>
    </source>
</reference>
<feature type="signal peptide" evidence="1">
    <location>
        <begin position="1"/>
        <end position="23"/>
    </location>
</feature>
<evidence type="ECO:0008006" key="4">
    <source>
        <dbReference type="Google" id="ProtNLM"/>
    </source>
</evidence>
<comment type="caution">
    <text evidence="2">The sequence shown here is derived from an EMBL/GenBank/DDBJ whole genome shotgun (WGS) entry which is preliminary data.</text>
</comment>
<accession>A0ABX0L7X6</accession>
<proteinExistence type="predicted"/>
<gene>
    <name evidence="2" type="ORF">HA052_22300</name>
</gene>